<dbReference type="PANTHER" id="PTHR14948">
    <property type="entry name" value="NG5"/>
    <property type="match status" value="1"/>
</dbReference>
<dbReference type="EMBL" id="CAFBNE010000029">
    <property type="protein sequence ID" value="CAB4944916.1"/>
    <property type="molecule type" value="Genomic_DNA"/>
</dbReference>
<dbReference type="Pfam" id="PF04505">
    <property type="entry name" value="CD225"/>
    <property type="match status" value="1"/>
</dbReference>
<protein>
    <submittedName>
        <fullName evidence="6">Unannotated protein</fullName>
    </submittedName>
</protein>
<keyword evidence="2 5" id="KW-0812">Transmembrane</keyword>
<feature type="transmembrane region" description="Helical" evidence="5">
    <location>
        <begin position="92"/>
        <end position="117"/>
    </location>
</feature>
<dbReference type="PANTHER" id="PTHR14948:SF44">
    <property type="entry name" value="PROLINE-RICH TRANSMEMBRANE PROTEIN 1-LIKE"/>
    <property type="match status" value="1"/>
</dbReference>
<dbReference type="InterPro" id="IPR007593">
    <property type="entry name" value="CD225/Dispanin_fam"/>
</dbReference>
<dbReference type="InterPro" id="IPR051423">
    <property type="entry name" value="CD225/Dispanin"/>
</dbReference>
<reference evidence="6" key="1">
    <citation type="submission" date="2020-05" db="EMBL/GenBank/DDBJ databases">
        <authorList>
            <person name="Chiriac C."/>
            <person name="Salcher M."/>
            <person name="Ghai R."/>
            <person name="Kavagutti S V."/>
        </authorList>
    </citation>
    <scope>NUCLEOTIDE SEQUENCE</scope>
</reference>
<evidence type="ECO:0000256" key="1">
    <source>
        <dbReference type="ARBA" id="ARBA00004370"/>
    </source>
</evidence>
<evidence type="ECO:0000256" key="3">
    <source>
        <dbReference type="ARBA" id="ARBA00022989"/>
    </source>
</evidence>
<dbReference type="GO" id="GO:0016020">
    <property type="term" value="C:membrane"/>
    <property type="evidence" value="ECO:0007669"/>
    <property type="project" value="UniProtKB-SubCell"/>
</dbReference>
<comment type="subcellular location">
    <subcellularLocation>
        <location evidence="1">Membrane</location>
    </subcellularLocation>
</comment>
<keyword evidence="3 5" id="KW-1133">Transmembrane helix</keyword>
<evidence type="ECO:0000313" key="6">
    <source>
        <dbReference type="EMBL" id="CAB4944916.1"/>
    </source>
</evidence>
<organism evidence="6">
    <name type="scientific">freshwater metagenome</name>
    <dbReference type="NCBI Taxonomy" id="449393"/>
    <lineage>
        <taxon>unclassified sequences</taxon>
        <taxon>metagenomes</taxon>
        <taxon>ecological metagenomes</taxon>
    </lineage>
</organism>
<gene>
    <name evidence="6" type="ORF">UFOPK3772_01168</name>
</gene>
<dbReference type="AlphaFoldDB" id="A0A6J7JND4"/>
<accession>A0A6J7JND4</accession>
<evidence type="ECO:0000256" key="2">
    <source>
        <dbReference type="ARBA" id="ARBA00022692"/>
    </source>
</evidence>
<keyword evidence="4 5" id="KW-0472">Membrane</keyword>
<name>A0A6J7JND4_9ZZZZ</name>
<proteinExistence type="predicted"/>
<evidence type="ECO:0000256" key="5">
    <source>
        <dbReference type="SAM" id="Phobius"/>
    </source>
</evidence>
<evidence type="ECO:0000256" key="4">
    <source>
        <dbReference type="ARBA" id="ARBA00023136"/>
    </source>
</evidence>
<sequence>MKWGNRENEEPGRLTGGPPVVCGAMSNEQPATALKPAGEAPPTYLGRAIAATACCFLPLGLVAVYFGWRSARATASGDLAGAAQSSKVARRWLIAAVIIGVLLDLLIVVALGLLGAFPSSGAQ</sequence>
<feature type="transmembrane region" description="Helical" evidence="5">
    <location>
        <begin position="44"/>
        <end position="68"/>
    </location>
</feature>